<dbReference type="RefSeq" id="WP_309795002.1">
    <property type="nucleotide sequence ID" value="NZ_BAAAHY010000006.1"/>
</dbReference>
<comment type="caution">
    <text evidence="1">The sequence shown here is derived from an EMBL/GenBank/DDBJ whole genome shotgun (WGS) entry which is preliminary data.</text>
</comment>
<organism evidence="1 2">
    <name type="scientific">Arthrobacter russicus</name>
    <dbReference type="NCBI Taxonomy" id="172040"/>
    <lineage>
        <taxon>Bacteria</taxon>
        <taxon>Bacillati</taxon>
        <taxon>Actinomycetota</taxon>
        <taxon>Actinomycetes</taxon>
        <taxon>Micrococcales</taxon>
        <taxon>Micrococcaceae</taxon>
        <taxon>Arthrobacter</taxon>
    </lineage>
</organism>
<dbReference type="Proteomes" id="UP001185069">
    <property type="component" value="Unassembled WGS sequence"/>
</dbReference>
<evidence type="ECO:0008006" key="3">
    <source>
        <dbReference type="Google" id="ProtNLM"/>
    </source>
</evidence>
<protein>
    <recommendedName>
        <fullName evidence="3">Acetone carboxylase</fullName>
    </recommendedName>
</protein>
<dbReference type="EMBL" id="JAVDQF010000001">
    <property type="protein sequence ID" value="MDR6267773.1"/>
    <property type="molecule type" value="Genomic_DNA"/>
</dbReference>
<proteinExistence type="predicted"/>
<evidence type="ECO:0000313" key="1">
    <source>
        <dbReference type="EMBL" id="MDR6267773.1"/>
    </source>
</evidence>
<reference evidence="1 2" key="1">
    <citation type="submission" date="2023-07" db="EMBL/GenBank/DDBJ databases">
        <title>Sequencing the genomes of 1000 actinobacteria strains.</title>
        <authorList>
            <person name="Klenk H.-P."/>
        </authorList>
    </citation>
    <scope>NUCLEOTIDE SEQUENCE [LARGE SCALE GENOMIC DNA]</scope>
    <source>
        <strain evidence="1 2">DSM 14555</strain>
    </source>
</reference>
<evidence type="ECO:0000313" key="2">
    <source>
        <dbReference type="Proteomes" id="UP001185069"/>
    </source>
</evidence>
<keyword evidence="2" id="KW-1185">Reference proteome</keyword>
<gene>
    <name evidence="1" type="ORF">JOE69_000011</name>
</gene>
<accession>A0ABU1J5S8</accession>
<name>A0ABU1J5S8_9MICC</name>
<sequence>MSFLDSLGTADGPVAAQCSRKGCRSGARWNLRWNNPKVHTPERLKIWSACDEHREWLEDYLKLRGFFRDTVAIDGEAGH</sequence>